<dbReference type="SMART" id="SM00249">
    <property type="entry name" value="PHD"/>
    <property type="match status" value="1"/>
</dbReference>
<dbReference type="GO" id="GO:0000228">
    <property type="term" value="C:nuclear chromosome"/>
    <property type="evidence" value="ECO:0007669"/>
    <property type="project" value="TreeGrafter"/>
</dbReference>
<keyword evidence="1" id="KW-0479">Metal-binding</keyword>
<dbReference type="GO" id="GO:0031445">
    <property type="term" value="P:regulation of heterochromatin formation"/>
    <property type="evidence" value="ECO:0007669"/>
    <property type="project" value="TreeGrafter"/>
</dbReference>
<name>A0AAF1B095_DAUCS</name>
<dbReference type="GO" id="GO:0008270">
    <property type="term" value="F:zinc ion binding"/>
    <property type="evidence" value="ECO:0007669"/>
    <property type="project" value="UniProtKB-KW"/>
</dbReference>
<reference evidence="7" key="1">
    <citation type="journal article" date="2016" name="Nat. Genet.">
        <title>A high-quality carrot genome assembly provides new insights into carotenoid accumulation and asterid genome evolution.</title>
        <authorList>
            <person name="Iorizzo M."/>
            <person name="Ellison S."/>
            <person name="Senalik D."/>
            <person name="Zeng P."/>
            <person name="Satapoomin P."/>
            <person name="Huang J."/>
            <person name="Bowman M."/>
            <person name="Iovene M."/>
            <person name="Sanseverino W."/>
            <person name="Cavagnaro P."/>
            <person name="Yildiz M."/>
            <person name="Macko-Podgorni A."/>
            <person name="Moranska E."/>
            <person name="Grzebelus E."/>
            <person name="Grzebelus D."/>
            <person name="Ashrafi H."/>
            <person name="Zheng Z."/>
            <person name="Cheng S."/>
            <person name="Spooner D."/>
            <person name="Van Deynze A."/>
            <person name="Simon P."/>
        </authorList>
    </citation>
    <scope>NUCLEOTIDE SEQUENCE</scope>
    <source>
        <tissue evidence="7">Leaf</tissue>
    </source>
</reference>
<dbReference type="InterPro" id="IPR013083">
    <property type="entry name" value="Znf_RING/FYVE/PHD"/>
</dbReference>
<dbReference type="Gene3D" id="3.30.40.10">
    <property type="entry name" value="Zinc/RING finger domain, C3HC4 (zinc finger)"/>
    <property type="match status" value="1"/>
</dbReference>
<evidence type="ECO:0000313" key="8">
    <source>
        <dbReference type="Proteomes" id="UP000077755"/>
    </source>
</evidence>
<dbReference type="PROSITE" id="PS51050">
    <property type="entry name" value="ZF_CW"/>
    <property type="match status" value="1"/>
</dbReference>
<evidence type="ECO:0000313" key="7">
    <source>
        <dbReference type="EMBL" id="WOH01265.1"/>
    </source>
</evidence>
<accession>A0AAF1B095</accession>
<dbReference type="Gene3D" id="3.30.40.100">
    <property type="match status" value="1"/>
</dbReference>
<organism evidence="7 8">
    <name type="scientific">Daucus carota subsp. sativus</name>
    <name type="common">Carrot</name>
    <dbReference type="NCBI Taxonomy" id="79200"/>
    <lineage>
        <taxon>Eukaryota</taxon>
        <taxon>Viridiplantae</taxon>
        <taxon>Streptophyta</taxon>
        <taxon>Embryophyta</taxon>
        <taxon>Tracheophyta</taxon>
        <taxon>Spermatophyta</taxon>
        <taxon>Magnoliopsida</taxon>
        <taxon>eudicotyledons</taxon>
        <taxon>Gunneridae</taxon>
        <taxon>Pentapetalae</taxon>
        <taxon>asterids</taxon>
        <taxon>campanulids</taxon>
        <taxon>Apiales</taxon>
        <taxon>Apiaceae</taxon>
        <taxon>Apioideae</taxon>
        <taxon>Scandiceae</taxon>
        <taxon>Daucinae</taxon>
        <taxon>Daucus</taxon>
        <taxon>Daucus sect. Daucus</taxon>
    </lineage>
</organism>
<keyword evidence="8" id="KW-1185">Reference proteome</keyword>
<dbReference type="GO" id="GO:0003677">
    <property type="term" value="F:DNA binding"/>
    <property type="evidence" value="ECO:0007669"/>
    <property type="project" value="TreeGrafter"/>
</dbReference>
<reference evidence="7" key="2">
    <citation type="submission" date="2022-03" db="EMBL/GenBank/DDBJ databases">
        <title>Draft title - Genomic analysis of global carrot germplasm unveils the trajectory of domestication and the origin of high carotenoid orange carrot.</title>
        <authorList>
            <person name="Iorizzo M."/>
            <person name="Ellison S."/>
            <person name="Senalik D."/>
            <person name="Macko-Podgorni A."/>
            <person name="Grzebelus D."/>
            <person name="Bostan H."/>
            <person name="Rolling W."/>
            <person name="Curaba J."/>
            <person name="Simon P."/>
        </authorList>
    </citation>
    <scope>NUCLEOTIDE SEQUENCE</scope>
    <source>
        <tissue evidence="7">Leaf</tissue>
    </source>
</reference>
<dbReference type="InterPro" id="IPR001965">
    <property type="entry name" value="Znf_PHD"/>
</dbReference>
<dbReference type="GO" id="GO:0006338">
    <property type="term" value="P:chromatin remodeling"/>
    <property type="evidence" value="ECO:0007669"/>
    <property type="project" value="InterPro"/>
</dbReference>
<evidence type="ECO:0000256" key="1">
    <source>
        <dbReference type="ARBA" id="ARBA00022723"/>
    </source>
</evidence>
<evidence type="ECO:0008006" key="9">
    <source>
        <dbReference type="Google" id="ProtNLM"/>
    </source>
</evidence>
<dbReference type="SUPFAM" id="SSF57903">
    <property type="entry name" value="FYVE/PHD zinc finger"/>
    <property type="match status" value="1"/>
</dbReference>
<feature type="domain" description="PHD-type" evidence="5">
    <location>
        <begin position="202"/>
        <end position="252"/>
    </location>
</feature>
<dbReference type="Proteomes" id="UP000077755">
    <property type="component" value="Chromosome 5"/>
</dbReference>
<evidence type="ECO:0000256" key="2">
    <source>
        <dbReference type="ARBA" id="ARBA00022771"/>
    </source>
</evidence>
<dbReference type="PANTHER" id="PTHR46510">
    <property type="entry name" value="BROMODOMAIN ADJACENT TO ZINC FINGER DOMAIN PROTEIN 1A"/>
    <property type="match status" value="1"/>
</dbReference>
<evidence type="ECO:0000259" key="5">
    <source>
        <dbReference type="PROSITE" id="PS50016"/>
    </source>
</evidence>
<sequence>MNFASTSQHSVLGNMYKNSTPTSSFQLRKHPIDANTVFASRTSVKANRSSSLLVTSSETSSFAANKAEDVDNKTARNPINLPTKCTRGTTTSGRYHGEEISLVVDLRCAVVRDVDDYLVNESYSSSKSNIEQCAPTMKTEADDADECSSSEAFIKNSLCDDISEKDIRNFVSRSLGLHREACCIRTSVYPKVSGFNSEFSCMRTCIVCDHPEITLKMLICDQCEEAYHITCCHPPRRKLPRNEWFCHSCLKKKHKIPKKLTAKGPVNYSSEIRRGRSAISKGTLGPIAAMLEDAEPYTTNVRIGLEFQAEVPDWSGPLANEVDNFNEPLELSLADSFQEGNSRKPSKVSSISNWLQCQDIICGIREGVDGVVCGKWRRAPLFEVQSKNWECFHSVLWDPAHADCAVPQEVDTDRVLKDLKYLEMLKPRLAAKKRKLDCKYMNSDDPDEDE</sequence>
<proteinExistence type="predicted"/>
<evidence type="ECO:0000256" key="3">
    <source>
        <dbReference type="ARBA" id="ARBA00022833"/>
    </source>
</evidence>
<dbReference type="EMBL" id="CP093347">
    <property type="protein sequence ID" value="WOH01265.1"/>
    <property type="molecule type" value="Genomic_DNA"/>
</dbReference>
<gene>
    <name evidence="7" type="ORF">DCAR_0520647</name>
</gene>
<dbReference type="InterPro" id="IPR047171">
    <property type="entry name" value="BAZ1A"/>
</dbReference>
<evidence type="ECO:0000259" key="6">
    <source>
        <dbReference type="PROSITE" id="PS51050"/>
    </source>
</evidence>
<dbReference type="GO" id="GO:0006355">
    <property type="term" value="P:regulation of DNA-templated transcription"/>
    <property type="evidence" value="ECO:0007669"/>
    <property type="project" value="TreeGrafter"/>
</dbReference>
<protein>
    <recommendedName>
        <fullName evidence="9">PHD-type domain-containing protein</fullName>
    </recommendedName>
</protein>
<dbReference type="GO" id="GO:0008623">
    <property type="term" value="C:CHRAC"/>
    <property type="evidence" value="ECO:0007669"/>
    <property type="project" value="TreeGrafter"/>
</dbReference>
<dbReference type="Pfam" id="PF00628">
    <property type="entry name" value="PHD"/>
    <property type="match status" value="1"/>
</dbReference>
<dbReference type="InterPro" id="IPR011124">
    <property type="entry name" value="Znf_CW"/>
</dbReference>
<dbReference type="AlphaFoldDB" id="A0AAF1B095"/>
<evidence type="ECO:0000256" key="4">
    <source>
        <dbReference type="PROSITE-ProRule" id="PRU00146"/>
    </source>
</evidence>
<dbReference type="InterPro" id="IPR011011">
    <property type="entry name" value="Znf_FYVE_PHD"/>
</dbReference>
<feature type="domain" description="CW-type" evidence="6">
    <location>
        <begin position="348"/>
        <end position="412"/>
    </location>
</feature>
<dbReference type="PROSITE" id="PS50016">
    <property type="entry name" value="ZF_PHD_2"/>
    <property type="match status" value="1"/>
</dbReference>
<dbReference type="InterPro" id="IPR019786">
    <property type="entry name" value="Zinc_finger_PHD-type_CS"/>
</dbReference>
<dbReference type="PANTHER" id="PTHR46510:SF1">
    <property type="entry name" value="BROMODOMAIN ADJACENT TO ZINC FINGER DOMAIN PROTEIN 1A"/>
    <property type="match status" value="1"/>
</dbReference>
<dbReference type="GO" id="GO:0045740">
    <property type="term" value="P:positive regulation of DNA replication"/>
    <property type="evidence" value="ECO:0007669"/>
    <property type="project" value="TreeGrafter"/>
</dbReference>
<dbReference type="FunFam" id="3.30.40.100:FF:000005">
    <property type="entry name" value="uncharacterized protein LOC106759733 isoform X4"/>
    <property type="match status" value="1"/>
</dbReference>
<keyword evidence="2 4" id="KW-0863">Zinc-finger</keyword>
<keyword evidence="3" id="KW-0862">Zinc</keyword>
<dbReference type="InterPro" id="IPR019787">
    <property type="entry name" value="Znf_PHD-finger"/>
</dbReference>
<dbReference type="PROSITE" id="PS01359">
    <property type="entry name" value="ZF_PHD_1"/>
    <property type="match status" value="1"/>
</dbReference>